<dbReference type="InterPro" id="IPR005162">
    <property type="entry name" value="Retrotrans_gag_dom"/>
</dbReference>
<feature type="compositionally biased region" description="Low complexity" evidence="3">
    <location>
        <begin position="220"/>
        <end position="238"/>
    </location>
</feature>
<keyword evidence="6" id="KW-1185">Reference proteome</keyword>
<gene>
    <name evidence="5" type="ORF">SCLCIDRAFT_134623</name>
</gene>
<feature type="compositionally biased region" description="Basic and acidic residues" evidence="3">
    <location>
        <begin position="239"/>
        <end position="257"/>
    </location>
</feature>
<dbReference type="SUPFAM" id="SSF57756">
    <property type="entry name" value="Retrovirus zinc finger-like domains"/>
    <property type="match status" value="1"/>
</dbReference>
<dbReference type="InParanoid" id="A0A0C3D3V7"/>
<evidence type="ECO:0000259" key="4">
    <source>
        <dbReference type="PROSITE" id="PS50158"/>
    </source>
</evidence>
<reference evidence="5 6" key="1">
    <citation type="submission" date="2014-04" db="EMBL/GenBank/DDBJ databases">
        <authorList>
            <consortium name="DOE Joint Genome Institute"/>
            <person name="Kuo A."/>
            <person name="Kohler A."/>
            <person name="Nagy L.G."/>
            <person name="Floudas D."/>
            <person name="Copeland A."/>
            <person name="Barry K.W."/>
            <person name="Cichocki N."/>
            <person name="Veneault-Fourrey C."/>
            <person name="LaButti K."/>
            <person name="Lindquist E.A."/>
            <person name="Lipzen A."/>
            <person name="Lundell T."/>
            <person name="Morin E."/>
            <person name="Murat C."/>
            <person name="Sun H."/>
            <person name="Tunlid A."/>
            <person name="Henrissat B."/>
            <person name="Grigoriev I.V."/>
            <person name="Hibbett D.S."/>
            <person name="Martin F."/>
            <person name="Nordberg H.P."/>
            <person name="Cantor M.N."/>
            <person name="Hua S.X."/>
        </authorList>
    </citation>
    <scope>NUCLEOTIDE SEQUENCE [LARGE SCALE GENOMIC DNA]</scope>
    <source>
        <strain evidence="5 6">Foug A</strain>
    </source>
</reference>
<keyword evidence="2" id="KW-0862">Zinc</keyword>
<dbReference type="Proteomes" id="UP000053989">
    <property type="component" value="Unassembled WGS sequence"/>
</dbReference>
<dbReference type="GO" id="GO:0003676">
    <property type="term" value="F:nucleic acid binding"/>
    <property type="evidence" value="ECO:0007669"/>
    <property type="project" value="InterPro"/>
</dbReference>
<evidence type="ECO:0000256" key="1">
    <source>
        <dbReference type="ARBA" id="ARBA00022664"/>
    </source>
</evidence>
<dbReference type="Pfam" id="PF00098">
    <property type="entry name" value="zf-CCHC"/>
    <property type="match status" value="1"/>
</dbReference>
<dbReference type="InterPro" id="IPR001878">
    <property type="entry name" value="Znf_CCHC"/>
</dbReference>
<evidence type="ECO:0000313" key="5">
    <source>
        <dbReference type="EMBL" id="KIM55475.1"/>
    </source>
</evidence>
<dbReference type="GO" id="GO:0008270">
    <property type="term" value="F:zinc ion binding"/>
    <property type="evidence" value="ECO:0007669"/>
    <property type="project" value="UniProtKB-KW"/>
</dbReference>
<feature type="region of interest" description="Disordered" evidence="3">
    <location>
        <begin position="309"/>
        <end position="338"/>
    </location>
</feature>
<reference evidence="6" key="2">
    <citation type="submission" date="2015-01" db="EMBL/GenBank/DDBJ databases">
        <title>Evolutionary Origins and Diversification of the Mycorrhizal Mutualists.</title>
        <authorList>
            <consortium name="DOE Joint Genome Institute"/>
            <consortium name="Mycorrhizal Genomics Consortium"/>
            <person name="Kohler A."/>
            <person name="Kuo A."/>
            <person name="Nagy L.G."/>
            <person name="Floudas D."/>
            <person name="Copeland A."/>
            <person name="Barry K.W."/>
            <person name="Cichocki N."/>
            <person name="Veneault-Fourrey C."/>
            <person name="LaButti K."/>
            <person name="Lindquist E.A."/>
            <person name="Lipzen A."/>
            <person name="Lundell T."/>
            <person name="Morin E."/>
            <person name="Murat C."/>
            <person name="Riley R."/>
            <person name="Ohm R."/>
            <person name="Sun H."/>
            <person name="Tunlid A."/>
            <person name="Henrissat B."/>
            <person name="Grigoriev I.V."/>
            <person name="Hibbett D.S."/>
            <person name="Martin F."/>
        </authorList>
    </citation>
    <scope>NUCLEOTIDE SEQUENCE [LARGE SCALE GENOMIC DNA]</scope>
    <source>
        <strain evidence="6">Foug A</strain>
    </source>
</reference>
<organism evidence="5 6">
    <name type="scientific">Scleroderma citrinum Foug A</name>
    <dbReference type="NCBI Taxonomy" id="1036808"/>
    <lineage>
        <taxon>Eukaryota</taxon>
        <taxon>Fungi</taxon>
        <taxon>Dikarya</taxon>
        <taxon>Basidiomycota</taxon>
        <taxon>Agaricomycotina</taxon>
        <taxon>Agaricomycetes</taxon>
        <taxon>Agaricomycetidae</taxon>
        <taxon>Boletales</taxon>
        <taxon>Sclerodermatineae</taxon>
        <taxon>Sclerodermataceae</taxon>
        <taxon>Scleroderma</taxon>
    </lineage>
</organism>
<dbReference type="OrthoDB" id="3033163at2759"/>
<dbReference type="InterPro" id="IPR036875">
    <property type="entry name" value="Znf_CCHC_sf"/>
</dbReference>
<dbReference type="AlphaFoldDB" id="A0A0C3D3V7"/>
<feature type="compositionally biased region" description="Low complexity" evidence="3">
    <location>
        <begin position="258"/>
        <end position="269"/>
    </location>
</feature>
<dbReference type="GO" id="GO:0006397">
    <property type="term" value="P:mRNA processing"/>
    <property type="evidence" value="ECO:0007669"/>
    <property type="project" value="UniProtKB-KW"/>
</dbReference>
<keyword evidence="2" id="KW-0863">Zinc-finger</keyword>
<dbReference type="HOGENOM" id="CLU_033743_1_0_1"/>
<protein>
    <recommendedName>
        <fullName evidence="4">CCHC-type domain-containing protein</fullName>
    </recommendedName>
</protein>
<evidence type="ECO:0000256" key="2">
    <source>
        <dbReference type="PROSITE-ProRule" id="PRU00047"/>
    </source>
</evidence>
<dbReference type="PROSITE" id="PS50158">
    <property type="entry name" value="ZF_CCHC"/>
    <property type="match status" value="1"/>
</dbReference>
<evidence type="ECO:0000313" key="6">
    <source>
        <dbReference type="Proteomes" id="UP000053989"/>
    </source>
</evidence>
<evidence type="ECO:0000256" key="3">
    <source>
        <dbReference type="SAM" id="MobiDB-lite"/>
    </source>
</evidence>
<proteinExistence type="predicted"/>
<accession>A0A0C3D3V7</accession>
<feature type="domain" description="CCHC-type" evidence="4">
    <location>
        <begin position="298"/>
        <end position="313"/>
    </location>
</feature>
<name>A0A0C3D3V7_9AGAM</name>
<dbReference type="Gene3D" id="4.10.60.10">
    <property type="entry name" value="Zinc finger, CCHC-type"/>
    <property type="match status" value="1"/>
</dbReference>
<keyword evidence="2" id="KW-0479">Metal-binding</keyword>
<keyword evidence="1" id="KW-0507">mRNA processing</keyword>
<dbReference type="STRING" id="1036808.A0A0C3D3V7"/>
<sequence>MVEVVVIAICHHLDCPANALPNSPAPSNNTLTPDPLLLFVQAVQALTRVALASADHDSSSGKTKVCEPDTLDGTDLCKLRAFLVLCELNFQNHPKAFAMDCAKVTYVQYYLRGMVLEWFKPDLLNVSNPNAHPIWMDNYHQFISKLKSNFGPHDLVGDMEHQLDNLSMKEGQKINKYIIEFNRLTGQKAGLHTLDGYRTLVQTIDARYWEHKSEILCQTKNSSLSSTSNSKSSASSSDSKGKSKEKDNKSKGSDNKSKGSSSSSGTSKSATPDTPSHLGKDGKLTEEERQWCIKDKLCMFCGQPGHMVKDCPKSTSKSTKTKARAAKVETPTAVESKR</sequence>
<feature type="region of interest" description="Disordered" evidence="3">
    <location>
        <begin position="220"/>
        <end position="284"/>
    </location>
</feature>
<dbReference type="SMART" id="SM00343">
    <property type="entry name" value="ZnF_C2HC"/>
    <property type="match status" value="1"/>
</dbReference>
<dbReference type="EMBL" id="KN822134">
    <property type="protein sequence ID" value="KIM55475.1"/>
    <property type="molecule type" value="Genomic_DNA"/>
</dbReference>
<dbReference type="Pfam" id="PF03732">
    <property type="entry name" value="Retrotrans_gag"/>
    <property type="match status" value="1"/>
</dbReference>